<sequence length="1335" mass="139776">MSKAPVSPARSVSDEWRAGPLSKLFFSWIFPLLRLGAQRPLQREDLGFANPSDEVKQHAERLEACLRTTGGKSFRALTKAFSSHMIKGALCKGLGDSASYAQLWAVKTIITYAEMREAGVVEGTVAWPARPIASYFTNAPAAAMARPGAPRVVDLAVLLLLLGPMVSGLGLHWFYHYVMLDGLHARSALKSVLFRKLLRVPAVGGQHADGSITAATDGHLTSGLSGPAKVKEDDGGSGKLLNLQNGDARAVENVYHMCVYWIFVPIQIAIYLFVLSLEIGASAAVGLACMSLAVPAQVLLSGRMKKAQGSLLSASDRRMRSVKETVHGIQAVKAFGWEPAFGERVRRARDEELRHNLVVQRLSAVSSAVMEALPIVCALASLASYGLFYPDSPLTASRAFMSLLVFNQLRMPLMILPFTILVTIGGLAAVKRIDEFLSVPEVEPLPDHTRGGGGGKQGEAGGDAHDDACTVRIVGGVFQWPKSLVKRPSAPKPRTGDEEAEAGIPIAAGATTAPVTAPFQLGGDRGAPIELRCAPGLTVILGSVASGKSALLNACLGEMSVVRGAVSVRGRMALCPQTPWIFNASLRDNVLFGAPHDAARYQRVLEACALEADLAALPSGDATEIGERGVTLSGGQKARVSLARALYADADVYLLDDVLSAVDAHVGRHLVDQALGATLVANGRTVLLASHQLSVIDRADRVLILRDGHVAFDGTPASCRASEAFAAIRGEHDSKADLSMGAVPRWTATPEIGLVYVKEGAPAAPADGASSKGVGAGSRGSEGVDGGDSGGSEAQGGQSAVMSAQEGASADLGKLTAAEDRETGSVSMRVLATYGRLGGSALAALALALLVLKSGAAVGCQGWVAAWTAKTSSPAKVSSPASANATSALGLGPHEPPVAYAPFASAQDETMWYISIYALLSLGALIFVLVQQLSCVTLSINASARVHAHAFRAISRAPISFFETTPTGRILARFGNDMNVVDTMLMKSLNQSGSQFCVLVVVFIMNACLVPWLVAISLPLIVVYTVLAQLYRRSSRELKRLENIAETPVYSGFASCMDGLLTIRAFRGSAERLTQQTDRTIDDWVACWLKNNIANRWMGIRLDMIGAGLSGSVGLFGLLWADGVIGDGAAAFNAGVIGLMLSFTASQASMLNWMVRGVAEAEQHATSFERCLTMANVPPERWGDEHDDGGDDRAAAEEGAQDGAPTKSTSKGARDGARDGACDARKGGRLSSAEMTAIPTAGASVAVAAVLSSAEMTAIPTAGASVAVAAVPPTAATIAHTNWPTIGAIEICELSMRYRPGLPLVLNGVSLSIRGGERIGICGRTGSGQSLSKCP</sequence>
<dbReference type="InterPro" id="IPR011527">
    <property type="entry name" value="ABC1_TM_dom"/>
</dbReference>
<keyword evidence="7 10" id="KW-1133">Transmembrane helix</keyword>
<dbReference type="CDD" id="cd03250">
    <property type="entry name" value="ABCC_MRP_domain1"/>
    <property type="match status" value="1"/>
</dbReference>
<feature type="transmembrane region" description="Helical" evidence="10">
    <location>
        <begin position="910"/>
        <end position="930"/>
    </location>
</feature>
<comment type="caution">
    <text evidence="13">The sequence shown here is derived from an EMBL/GenBank/DDBJ whole genome shotgun (WGS) entry which is preliminary data.</text>
</comment>
<feature type="compositionally biased region" description="Basic and acidic residues" evidence="9">
    <location>
        <begin position="1212"/>
        <end position="1226"/>
    </location>
</feature>
<accession>A0A0M0K514</accession>
<dbReference type="InterPro" id="IPR050173">
    <property type="entry name" value="ABC_transporter_C-like"/>
</dbReference>
<keyword evidence="4" id="KW-0677">Repeat</keyword>
<dbReference type="Pfam" id="PF00005">
    <property type="entry name" value="ABC_tran"/>
    <property type="match status" value="1"/>
</dbReference>
<evidence type="ECO:0000259" key="11">
    <source>
        <dbReference type="PROSITE" id="PS50893"/>
    </source>
</evidence>
<dbReference type="PROSITE" id="PS00211">
    <property type="entry name" value="ABC_TRANSPORTER_1"/>
    <property type="match status" value="1"/>
</dbReference>
<dbReference type="SMART" id="SM00382">
    <property type="entry name" value="AAA"/>
    <property type="match status" value="1"/>
</dbReference>
<evidence type="ECO:0000256" key="10">
    <source>
        <dbReference type="SAM" id="Phobius"/>
    </source>
</evidence>
<evidence type="ECO:0000256" key="9">
    <source>
        <dbReference type="SAM" id="MobiDB-lite"/>
    </source>
</evidence>
<feature type="transmembrane region" description="Helical" evidence="10">
    <location>
        <begin position="837"/>
        <end position="864"/>
    </location>
</feature>
<dbReference type="PANTHER" id="PTHR24223:SF443">
    <property type="entry name" value="MULTIDRUG-RESISTANCE LIKE PROTEIN 1, ISOFORM I"/>
    <property type="match status" value="1"/>
</dbReference>
<reference evidence="14" key="1">
    <citation type="journal article" date="2015" name="PLoS Genet.">
        <title>Genome Sequence and Transcriptome Analyses of Chrysochromulina tobin: Metabolic Tools for Enhanced Algal Fitness in the Prominent Order Prymnesiales (Haptophyceae).</title>
        <authorList>
            <person name="Hovde B.T."/>
            <person name="Deodato C.R."/>
            <person name="Hunsperger H.M."/>
            <person name="Ryken S.A."/>
            <person name="Yost W."/>
            <person name="Jha R.K."/>
            <person name="Patterson J."/>
            <person name="Monnat R.J. Jr."/>
            <person name="Barlow S.B."/>
            <person name="Starkenburg S.R."/>
            <person name="Cattolico R.A."/>
        </authorList>
    </citation>
    <scope>NUCLEOTIDE SEQUENCE</scope>
    <source>
        <strain evidence="14">CCMP291</strain>
    </source>
</reference>
<feature type="region of interest" description="Disordered" evidence="9">
    <location>
        <begin position="1178"/>
        <end position="1229"/>
    </location>
</feature>
<dbReference type="InterPro" id="IPR017871">
    <property type="entry name" value="ABC_transporter-like_CS"/>
</dbReference>
<dbReference type="InterPro" id="IPR003593">
    <property type="entry name" value="AAA+_ATPase"/>
</dbReference>
<dbReference type="Gene3D" id="1.20.1560.10">
    <property type="entry name" value="ABC transporter type 1, transmembrane domain"/>
    <property type="match status" value="2"/>
</dbReference>
<dbReference type="PROSITE" id="PS50893">
    <property type="entry name" value="ABC_TRANSPORTER_2"/>
    <property type="match status" value="1"/>
</dbReference>
<dbReference type="GO" id="GO:0140359">
    <property type="term" value="F:ABC-type transporter activity"/>
    <property type="evidence" value="ECO:0007669"/>
    <property type="project" value="InterPro"/>
</dbReference>
<name>A0A0M0K514_9EUKA</name>
<organism evidence="13 14">
    <name type="scientific">Chrysochromulina tobinii</name>
    <dbReference type="NCBI Taxonomy" id="1460289"/>
    <lineage>
        <taxon>Eukaryota</taxon>
        <taxon>Haptista</taxon>
        <taxon>Haptophyta</taxon>
        <taxon>Prymnesiophyceae</taxon>
        <taxon>Prymnesiales</taxon>
        <taxon>Chrysochromulinaceae</taxon>
        <taxon>Chrysochromulina</taxon>
    </lineage>
</organism>
<evidence type="ECO:0000313" key="13">
    <source>
        <dbReference type="EMBL" id="KOO33909.1"/>
    </source>
</evidence>
<dbReference type="SUPFAM" id="SSF52540">
    <property type="entry name" value="P-loop containing nucleoside triphosphate hydrolases"/>
    <property type="match status" value="2"/>
</dbReference>
<keyword evidence="6" id="KW-0067">ATP-binding</keyword>
<evidence type="ECO:0000256" key="3">
    <source>
        <dbReference type="ARBA" id="ARBA00022692"/>
    </source>
</evidence>
<feature type="transmembrane region" description="Helical" evidence="10">
    <location>
        <begin position="254"/>
        <end position="273"/>
    </location>
</feature>
<dbReference type="Pfam" id="PF00664">
    <property type="entry name" value="ABC_membrane"/>
    <property type="match status" value="2"/>
</dbReference>
<feature type="transmembrane region" description="Helical" evidence="10">
    <location>
        <begin position="1100"/>
        <end position="1121"/>
    </location>
</feature>
<evidence type="ECO:0000256" key="1">
    <source>
        <dbReference type="ARBA" id="ARBA00004128"/>
    </source>
</evidence>
<dbReference type="InterPro" id="IPR036640">
    <property type="entry name" value="ABC1_TM_sf"/>
</dbReference>
<dbReference type="GO" id="GO:0016887">
    <property type="term" value="F:ATP hydrolysis activity"/>
    <property type="evidence" value="ECO:0007669"/>
    <property type="project" value="InterPro"/>
</dbReference>
<feature type="transmembrane region" description="Helical" evidence="10">
    <location>
        <begin position="155"/>
        <end position="175"/>
    </location>
</feature>
<keyword evidence="5" id="KW-0547">Nucleotide-binding</keyword>
<feature type="region of interest" description="Disordered" evidence="9">
    <location>
        <begin position="765"/>
        <end position="805"/>
    </location>
</feature>
<keyword evidence="3 10" id="KW-0812">Transmembrane</keyword>
<dbReference type="CDD" id="cd18579">
    <property type="entry name" value="ABC_6TM_ABCC_D1"/>
    <property type="match status" value="1"/>
</dbReference>
<feature type="transmembrane region" description="Helical" evidence="10">
    <location>
        <begin position="1127"/>
        <end position="1146"/>
    </location>
</feature>
<feature type="transmembrane region" description="Helical" evidence="10">
    <location>
        <begin position="996"/>
        <end position="1027"/>
    </location>
</feature>
<feature type="domain" description="ABC transmembrane type-1" evidence="12">
    <location>
        <begin position="157"/>
        <end position="425"/>
    </location>
</feature>
<feature type="compositionally biased region" description="Gly residues" evidence="9">
    <location>
        <begin position="451"/>
        <end position="461"/>
    </location>
</feature>
<dbReference type="FunFam" id="1.20.1560.10:FF:000013">
    <property type="entry name" value="ABC transporter C family member 2"/>
    <property type="match status" value="1"/>
</dbReference>
<keyword evidence="2" id="KW-0813">Transport</keyword>
<dbReference type="Proteomes" id="UP000037460">
    <property type="component" value="Unassembled WGS sequence"/>
</dbReference>
<protein>
    <submittedName>
        <fullName evidence="13">ABC metal ion transporter</fullName>
    </submittedName>
</protein>
<dbReference type="InterPro" id="IPR027417">
    <property type="entry name" value="P-loop_NTPase"/>
</dbReference>
<feature type="transmembrane region" description="Helical" evidence="10">
    <location>
        <begin position="368"/>
        <end position="389"/>
    </location>
</feature>
<dbReference type="OrthoDB" id="6500128at2759"/>
<keyword evidence="8 10" id="KW-0472">Membrane</keyword>
<evidence type="ECO:0000259" key="12">
    <source>
        <dbReference type="PROSITE" id="PS50929"/>
    </source>
</evidence>
<comment type="subcellular location">
    <subcellularLocation>
        <location evidence="1">Vacuole membrane</location>
        <topology evidence="1">Multi-pass membrane protein</topology>
    </subcellularLocation>
</comment>
<evidence type="ECO:0000256" key="4">
    <source>
        <dbReference type="ARBA" id="ARBA00022737"/>
    </source>
</evidence>
<keyword evidence="14" id="KW-1185">Reference proteome</keyword>
<dbReference type="PROSITE" id="PS50929">
    <property type="entry name" value="ABC_TM1F"/>
    <property type="match status" value="2"/>
</dbReference>
<feature type="region of interest" description="Disordered" evidence="9">
    <location>
        <begin position="444"/>
        <end position="463"/>
    </location>
</feature>
<proteinExistence type="predicted"/>
<feature type="domain" description="ABC transporter" evidence="11">
    <location>
        <begin position="510"/>
        <end position="732"/>
    </location>
</feature>
<dbReference type="GO" id="GO:0005524">
    <property type="term" value="F:ATP binding"/>
    <property type="evidence" value="ECO:0007669"/>
    <property type="project" value="UniProtKB-KW"/>
</dbReference>
<evidence type="ECO:0000256" key="8">
    <source>
        <dbReference type="ARBA" id="ARBA00023136"/>
    </source>
</evidence>
<dbReference type="GO" id="GO:0005774">
    <property type="term" value="C:vacuolar membrane"/>
    <property type="evidence" value="ECO:0007669"/>
    <property type="project" value="UniProtKB-SubCell"/>
</dbReference>
<dbReference type="InterPro" id="IPR003439">
    <property type="entry name" value="ABC_transporter-like_ATP-bd"/>
</dbReference>
<feature type="transmembrane region" description="Helical" evidence="10">
    <location>
        <begin position="409"/>
        <end position="430"/>
    </location>
</feature>
<evidence type="ECO:0000256" key="7">
    <source>
        <dbReference type="ARBA" id="ARBA00022989"/>
    </source>
</evidence>
<dbReference type="Gene3D" id="3.40.50.300">
    <property type="entry name" value="P-loop containing nucleotide triphosphate hydrolases"/>
    <property type="match status" value="2"/>
</dbReference>
<dbReference type="FunFam" id="3.40.50.300:FF:000997">
    <property type="entry name" value="Multidrug resistance-associated protein 1"/>
    <property type="match status" value="1"/>
</dbReference>
<evidence type="ECO:0000256" key="6">
    <source>
        <dbReference type="ARBA" id="ARBA00022840"/>
    </source>
</evidence>
<feature type="transmembrane region" description="Helical" evidence="10">
    <location>
        <begin position="279"/>
        <end position="300"/>
    </location>
</feature>
<evidence type="ECO:0000256" key="2">
    <source>
        <dbReference type="ARBA" id="ARBA00022448"/>
    </source>
</evidence>
<gene>
    <name evidence="13" type="ORF">Ctob_011781</name>
</gene>
<feature type="compositionally biased region" description="Gly residues" evidence="9">
    <location>
        <begin position="774"/>
        <end position="794"/>
    </location>
</feature>
<evidence type="ECO:0000256" key="5">
    <source>
        <dbReference type="ARBA" id="ARBA00022741"/>
    </source>
</evidence>
<feature type="domain" description="ABC transmembrane type-1" evidence="12">
    <location>
        <begin position="904"/>
        <end position="1163"/>
    </location>
</feature>
<dbReference type="EMBL" id="JWZX01001389">
    <property type="protein sequence ID" value="KOO33909.1"/>
    <property type="molecule type" value="Genomic_DNA"/>
</dbReference>
<dbReference type="InterPro" id="IPR044746">
    <property type="entry name" value="ABCC_6TM_D1"/>
</dbReference>
<evidence type="ECO:0000313" key="14">
    <source>
        <dbReference type="Proteomes" id="UP000037460"/>
    </source>
</evidence>
<dbReference type="PANTHER" id="PTHR24223">
    <property type="entry name" value="ATP-BINDING CASSETTE SUB-FAMILY C"/>
    <property type="match status" value="1"/>
</dbReference>
<dbReference type="SUPFAM" id="SSF90123">
    <property type="entry name" value="ABC transporter transmembrane region"/>
    <property type="match status" value="2"/>
</dbReference>
<dbReference type="CDD" id="cd18602">
    <property type="entry name" value="ABC_6TM_SUR1_D2_like"/>
    <property type="match status" value="1"/>
</dbReference>